<protein>
    <submittedName>
        <fullName evidence="2">Uncharacterized protein</fullName>
    </submittedName>
</protein>
<dbReference type="AlphaFoldDB" id="A0A813JIN2"/>
<comment type="caution">
    <text evidence="2">The sequence shown here is derived from an EMBL/GenBank/DDBJ whole genome shotgun (WGS) entry which is preliminary data.</text>
</comment>
<feature type="non-terminal residue" evidence="2">
    <location>
        <position position="154"/>
    </location>
</feature>
<reference evidence="2" key="1">
    <citation type="submission" date="2021-02" db="EMBL/GenBank/DDBJ databases">
        <authorList>
            <person name="Dougan E. K."/>
            <person name="Rhodes N."/>
            <person name="Thang M."/>
            <person name="Chan C."/>
        </authorList>
    </citation>
    <scope>NUCLEOTIDE SEQUENCE</scope>
</reference>
<name>A0A813JIN2_POLGL</name>
<dbReference type="EMBL" id="CAJNNW010025788">
    <property type="protein sequence ID" value="CAE8679710.1"/>
    <property type="molecule type" value="Genomic_DNA"/>
</dbReference>
<keyword evidence="1" id="KW-0812">Transmembrane</keyword>
<proteinExistence type="predicted"/>
<accession>A0A813JIN2</accession>
<keyword evidence="1" id="KW-1133">Transmembrane helix</keyword>
<evidence type="ECO:0000256" key="1">
    <source>
        <dbReference type="SAM" id="Phobius"/>
    </source>
</evidence>
<evidence type="ECO:0000313" key="3">
    <source>
        <dbReference type="Proteomes" id="UP000626109"/>
    </source>
</evidence>
<dbReference type="Proteomes" id="UP000626109">
    <property type="component" value="Unassembled WGS sequence"/>
</dbReference>
<keyword evidence="1" id="KW-0472">Membrane</keyword>
<organism evidence="2 3">
    <name type="scientific">Polarella glacialis</name>
    <name type="common">Dinoflagellate</name>
    <dbReference type="NCBI Taxonomy" id="89957"/>
    <lineage>
        <taxon>Eukaryota</taxon>
        <taxon>Sar</taxon>
        <taxon>Alveolata</taxon>
        <taxon>Dinophyceae</taxon>
        <taxon>Suessiales</taxon>
        <taxon>Suessiaceae</taxon>
        <taxon>Polarella</taxon>
    </lineage>
</organism>
<evidence type="ECO:0000313" key="2">
    <source>
        <dbReference type="EMBL" id="CAE8679710.1"/>
    </source>
</evidence>
<feature type="non-terminal residue" evidence="2">
    <location>
        <position position="1"/>
    </location>
</feature>
<feature type="transmembrane region" description="Helical" evidence="1">
    <location>
        <begin position="27"/>
        <end position="46"/>
    </location>
</feature>
<sequence length="154" mass="16050">TVSSSHLTTQHLASDSDGGAVMPVLRLPGAAAAGALVVVLGVIRLCRSCARRRAAMSAQSTQRLVKTASDLEVPLHGSFSGNPICRETGAQHKDPAWLLQALQEEGARFLIIGAQGSGQELGRSKFGLLLQETAPDSSGVSISIPWQTASVCYA</sequence>
<gene>
    <name evidence="2" type="ORF">PGLA2088_LOCUS21509</name>
</gene>